<dbReference type="RefSeq" id="WP_277566262.1">
    <property type="nucleotide sequence ID" value="NZ_JAPDHZ010000003.1"/>
</dbReference>
<organism evidence="1 2">
    <name type="scientific">Cohnella ginsengisoli</name>
    <dbReference type="NCBI Taxonomy" id="425004"/>
    <lineage>
        <taxon>Bacteria</taxon>
        <taxon>Bacillati</taxon>
        <taxon>Bacillota</taxon>
        <taxon>Bacilli</taxon>
        <taxon>Bacillales</taxon>
        <taxon>Paenibacillaceae</taxon>
        <taxon>Cohnella</taxon>
    </lineage>
</organism>
<dbReference type="SUPFAM" id="SSF53187">
    <property type="entry name" value="Zn-dependent exopeptidases"/>
    <property type="match status" value="1"/>
</dbReference>
<evidence type="ECO:0000313" key="1">
    <source>
        <dbReference type="EMBL" id="MDG0792464.1"/>
    </source>
</evidence>
<reference evidence="1 2" key="1">
    <citation type="submission" date="2022-10" db="EMBL/GenBank/DDBJ databases">
        <title>Comparative genomic analysis of Cohnella hashimotonis sp. nov., isolated from the International Space Station.</title>
        <authorList>
            <person name="Simpson A."/>
            <person name="Venkateswaran K."/>
        </authorList>
    </citation>
    <scope>NUCLEOTIDE SEQUENCE [LARGE SCALE GENOMIC DNA]</scope>
    <source>
        <strain evidence="1 2">DSM 18997</strain>
    </source>
</reference>
<dbReference type="AlphaFoldDB" id="A0A9X4KHN6"/>
<dbReference type="Proteomes" id="UP001153387">
    <property type="component" value="Unassembled WGS sequence"/>
</dbReference>
<evidence type="ECO:0000313" key="2">
    <source>
        <dbReference type="Proteomes" id="UP001153387"/>
    </source>
</evidence>
<dbReference type="Gene3D" id="3.40.630.10">
    <property type="entry name" value="Zn peptidases"/>
    <property type="match status" value="1"/>
</dbReference>
<dbReference type="EMBL" id="JAPDHZ010000003">
    <property type="protein sequence ID" value="MDG0792464.1"/>
    <property type="molecule type" value="Genomic_DNA"/>
</dbReference>
<comment type="caution">
    <text evidence="1">The sequence shown here is derived from an EMBL/GenBank/DDBJ whole genome shotgun (WGS) entry which is preliminary data.</text>
</comment>
<sequence length="109" mass="12164">MDVDAVCRAIEEREAEWISLRREFHRFPELLFDVGRTAARVAQLLREYGLEVQEGVGDHFGKGVVGVLRGGKPGRTVLLRADMDALPIREIEGREYGAEIEGGDACLRP</sequence>
<gene>
    <name evidence="1" type="ORF">OMP38_17460</name>
</gene>
<proteinExistence type="predicted"/>
<dbReference type="InterPro" id="IPR017439">
    <property type="entry name" value="Amidohydrolase"/>
</dbReference>
<evidence type="ECO:0008006" key="3">
    <source>
        <dbReference type="Google" id="ProtNLM"/>
    </source>
</evidence>
<dbReference type="PANTHER" id="PTHR11014">
    <property type="entry name" value="PEPTIDASE M20 FAMILY MEMBER"/>
    <property type="match status" value="1"/>
</dbReference>
<keyword evidence="2" id="KW-1185">Reference proteome</keyword>
<dbReference type="PANTHER" id="PTHR11014:SF63">
    <property type="entry name" value="METALLOPEPTIDASE, PUTATIVE (AFU_ORTHOLOGUE AFUA_6G09600)-RELATED"/>
    <property type="match status" value="1"/>
</dbReference>
<accession>A0A9X4KHN6</accession>
<dbReference type="GO" id="GO:0016787">
    <property type="term" value="F:hydrolase activity"/>
    <property type="evidence" value="ECO:0007669"/>
    <property type="project" value="InterPro"/>
</dbReference>
<protein>
    <recommendedName>
        <fullName evidence="3">Amidohydrolase</fullName>
    </recommendedName>
</protein>
<name>A0A9X4KHN6_9BACL</name>